<name>A0ABS7IDF5_9HYPH</name>
<gene>
    <name evidence="1" type="ORF">K3248_08255</name>
</gene>
<comment type="caution">
    <text evidence="1">The sequence shown here is derived from an EMBL/GenBank/DDBJ whole genome shotgun (WGS) entry which is preliminary data.</text>
</comment>
<evidence type="ECO:0000313" key="2">
    <source>
        <dbReference type="Proteomes" id="UP000746918"/>
    </source>
</evidence>
<proteinExistence type="predicted"/>
<dbReference type="EMBL" id="JAIFRO010000013">
    <property type="protein sequence ID" value="MBX4336575.1"/>
    <property type="molecule type" value="Genomic_DNA"/>
</dbReference>
<dbReference type="Gene3D" id="1.20.5.170">
    <property type="match status" value="1"/>
</dbReference>
<organism evidence="1 2">
    <name type="scientific">Bartonella raoultii</name>
    <dbReference type="NCBI Taxonomy" id="1457020"/>
    <lineage>
        <taxon>Bacteria</taxon>
        <taxon>Pseudomonadati</taxon>
        <taxon>Pseudomonadota</taxon>
        <taxon>Alphaproteobacteria</taxon>
        <taxon>Hyphomicrobiales</taxon>
        <taxon>Bartonellaceae</taxon>
        <taxon>Bartonella</taxon>
    </lineage>
</organism>
<reference evidence="1 2" key="1">
    <citation type="submission" date="2021-08" db="EMBL/GenBank/DDBJ databases">
        <title>Bartonella raoulti 094 sp. nov.</title>
        <authorList>
            <person name="Zgheib R."/>
            <person name="Hammoud A."/>
        </authorList>
    </citation>
    <scope>NUCLEOTIDE SEQUENCE [LARGE SCALE GENOMIC DNA]</scope>
    <source>
        <strain evidence="1 2">094</strain>
    </source>
</reference>
<accession>A0ABS7IDF5</accession>
<dbReference type="Proteomes" id="UP000746918">
    <property type="component" value="Unassembled WGS sequence"/>
</dbReference>
<evidence type="ECO:0000313" key="1">
    <source>
        <dbReference type="EMBL" id="MBX4336575.1"/>
    </source>
</evidence>
<sequence>MKFLASGKISAASTEAINGSQLYSLGKDVAKYFGGGAEYKDGDWSAPSFTLKAFSEDGKESENKTYNNVGSAFAGIDKNFTNVNNHLTNIVEDFNKKSITLTKKLKAMLCYGAMKTMLLLPFMEKKKNQ</sequence>
<protein>
    <submittedName>
        <fullName evidence="1">Uncharacterized protein</fullName>
    </submittedName>
</protein>
<keyword evidence="2" id="KW-1185">Reference proteome</keyword>